<dbReference type="Proteomes" id="UP001375743">
    <property type="component" value="Unassembled WGS sequence"/>
</dbReference>
<comment type="cofactor">
    <cofactor evidence="8">
        <name>Zn(2+)</name>
        <dbReference type="ChEBI" id="CHEBI:29105"/>
    </cofactor>
    <text evidence="8">Binds 1 zinc ion per subunit.</text>
</comment>
<dbReference type="NCBIfam" id="TIGR02967">
    <property type="entry name" value="guan_deamin"/>
    <property type="match status" value="1"/>
</dbReference>
<dbReference type="InterPro" id="IPR054418">
    <property type="entry name" value="MQNX/HUTI_composite_N"/>
</dbReference>
<keyword evidence="4 8" id="KW-0479">Metal-binding</keyword>
<protein>
    <recommendedName>
        <fullName evidence="3 7">Guanine deaminase</fullName>
        <shortName evidence="8">Guanase</shortName>
        <ecNumber evidence="3 7">3.5.4.3</ecNumber>
    </recommendedName>
    <alternativeName>
        <fullName evidence="8">Guanine aminohydrolase</fullName>
    </alternativeName>
</protein>
<keyword evidence="6 8" id="KW-0862">Zinc</keyword>
<dbReference type="GO" id="GO:0008892">
    <property type="term" value="F:guanine deaminase activity"/>
    <property type="evidence" value="ECO:0007669"/>
    <property type="project" value="UniProtKB-EC"/>
</dbReference>
<gene>
    <name evidence="11" type="primary">guaD</name>
    <name evidence="11" type="ORF">U1T56_04510</name>
</gene>
<dbReference type="PANTHER" id="PTHR11271:SF6">
    <property type="entry name" value="GUANINE DEAMINASE"/>
    <property type="match status" value="1"/>
</dbReference>
<evidence type="ECO:0000259" key="9">
    <source>
        <dbReference type="Pfam" id="PF01979"/>
    </source>
</evidence>
<proteinExistence type="inferred from homology"/>
<dbReference type="InterPro" id="IPR006680">
    <property type="entry name" value="Amidohydro-rel"/>
</dbReference>
<evidence type="ECO:0000256" key="6">
    <source>
        <dbReference type="ARBA" id="ARBA00022833"/>
    </source>
</evidence>
<comment type="catalytic activity">
    <reaction evidence="8">
        <text>guanine + H2O + H(+) = xanthine + NH4(+)</text>
        <dbReference type="Rhea" id="RHEA:14665"/>
        <dbReference type="ChEBI" id="CHEBI:15377"/>
        <dbReference type="ChEBI" id="CHEBI:15378"/>
        <dbReference type="ChEBI" id="CHEBI:16235"/>
        <dbReference type="ChEBI" id="CHEBI:17712"/>
        <dbReference type="ChEBI" id="CHEBI:28938"/>
        <dbReference type="EC" id="3.5.4.3"/>
    </reaction>
</comment>
<dbReference type="EC" id="3.5.4.3" evidence="3 7"/>
<name>A0ABU8XMJ4_9PROT</name>
<dbReference type="Pfam" id="PF22039">
    <property type="entry name" value="HUTI_composite_bact"/>
    <property type="match status" value="1"/>
</dbReference>
<reference evidence="11 12" key="1">
    <citation type="submission" date="2024-01" db="EMBL/GenBank/DDBJ databases">
        <title>Multi-omics insights into the function and evolution of sodium benzoate biodegradation pathways in Benzoatithermus flavus gen. nov., sp. nov. from hot spring.</title>
        <authorList>
            <person name="Hu C.-J."/>
            <person name="Li W.-J."/>
        </authorList>
    </citation>
    <scope>NUCLEOTIDE SEQUENCE [LARGE SCALE GENOMIC DNA]</scope>
    <source>
        <strain evidence="11 12">SYSU G07066</strain>
    </source>
</reference>
<evidence type="ECO:0000256" key="8">
    <source>
        <dbReference type="RuleBase" id="RU366009"/>
    </source>
</evidence>
<dbReference type="InterPro" id="IPR011059">
    <property type="entry name" value="Metal-dep_hydrolase_composite"/>
</dbReference>
<evidence type="ECO:0000313" key="12">
    <source>
        <dbReference type="Proteomes" id="UP001375743"/>
    </source>
</evidence>
<comment type="pathway">
    <text evidence="1 8">Purine metabolism; guanine degradation; xanthine from guanine: step 1/1.</text>
</comment>
<keyword evidence="12" id="KW-1185">Reference proteome</keyword>
<dbReference type="PANTHER" id="PTHR11271">
    <property type="entry name" value="GUANINE DEAMINASE"/>
    <property type="match status" value="1"/>
</dbReference>
<evidence type="ECO:0000256" key="5">
    <source>
        <dbReference type="ARBA" id="ARBA00022801"/>
    </source>
</evidence>
<dbReference type="SUPFAM" id="SSF51338">
    <property type="entry name" value="Composite domain of metallo-dependent hydrolases"/>
    <property type="match status" value="2"/>
</dbReference>
<dbReference type="CDD" id="cd01303">
    <property type="entry name" value="GDEase"/>
    <property type="match status" value="1"/>
</dbReference>
<dbReference type="Pfam" id="PF01979">
    <property type="entry name" value="Amidohydro_1"/>
    <property type="match status" value="1"/>
</dbReference>
<dbReference type="InterPro" id="IPR051607">
    <property type="entry name" value="Metallo-dep_hydrolases"/>
</dbReference>
<dbReference type="NCBIfam" id="NF006679">
    <property type="entry name" value="PRK09228.1"/>
    <property type="match status" value="1"/>
</dbReference>
<evidence type="ECO:0000256" key="1">
    <source>
        <dbReference type="ARBA" id="ARBA00004984"/>
    </source>
</evidence>
<comment type="function">
    <text evidence="8">Catalyzes the hydrolytic deamination of guanine, producing xanthine and ammonia.</text>
</comment>
<accession>A0ABU8XMJ4</accession>
<feature type="domain" description="Amidohydrolase-related" evidence="9">
    <location>
        <begin position="68"/>
        <end position="433"/>
    </location>
</feature>
<evidence type="ECO:0000256" key="7">
    <source>
        <dbReference type="NCBIfam" id="TIGR02967"/>
    </source>
</evidence>
<evidence type="ECO:0000256" key="4">
    <source>
        <dbReference type="ARBA" id="ARBA00022723"/>
    </source>
</evidence>
<dbReference type="InterPro" id="IPR032466">
    <property type="entry name" value="Metal_Hydrolase"/>
</dbReference>
<dbReference type="Gene3D" id="3.20.20.140">
    <property type="entry name" value="Metal-dependent hydrolases"/>
    <property type="match status" value="1"/>
</dbReference>
<organism evidence="11 12">
    <name type="scientific">Benzoatithermus flavus</name>
    <dbReference type="NCBI Taxonomy" id="3108223"/>
    <lineage>
        <taxon>Bacteria</taxon>
        <taxon>Pseudomonadati</taxon>
        <taxon>Pseudomonadota</taxon>
        <taxon>Alphaproteobacteria</taxon>
        <taxon>Geminicoccales</taxon>
        <taxon>Geminicoccaceae</taxon>
        <taxon>Benzoatithermus</taxon>
    </lineage>
</organism>
<keyword evidence="5 8" id="KW-0378">Hydrolase</keyword>
<feature type="domain" description="Aminodeoxyfutalosine deaminase/Imidazolonepropionase-like composite" evidence="10">
    <location>
        <begin position="33"/>
        <end position="56"/>
    </location>
</feature>
<dbReference type="InterPro" id="IPR014311">
    <property type="entry name" value="Guanine_deaminase"/>
</dbReference>
<evidence type="ECO:0000313" key="11">
    <source>
        <dbReference type="EMBL" id="MEK0082400.1"/>
    </source>
</evidence>
<dbReference type="EMBL" id="JBBLZC010000003">
    <property type="protein sequence ID" value="MEK0082400.1"/>
    <property type="molecule type" value="Genomic_DNA"/>
</dbReference>
<evidence type="ECO:0000256" key="2">
    <source>
        <dbReference type="ARBA" id="ARBA00006745"/>
    </source>
</evidence>
<comment type="similarity">
    <text evidence="2 8">Belongs to the metallo-dependent hydrolases superfamily. ATZ/TRZ family.</text>
</comment>
<sequence>MTTIRAVRGRVLTFLDDPALVGPKASHRYLADGVVAIRDGRIAAVGSADEVLATLPADTPVDHHPDHLVLPGLIDTHIHYPQSRVIASYGAQLLEWLQKYTFVEEQKLKDPAHAAAVATFFLDELFRNGTTTAVVYCTVHPESVEAFFAESHRRNARMIAGKVMMDRGAPAGLLDTAERGYRESKELLQRWHGIGRQLYAITPRFAITSTEAQLEAAGALVREHSDAWLQTHLSENLAEIALAKELFPWARSYTDIYDRYGLLGPRSLFGHCIHLGEDELARLSATGSVAVFCPTSNLFIGSGLFDMAKLRDAARPVRVSLATDVGGGTSYSMLRTAAEAYKVLQLRRQNLPALDAFYLMTLGNARALGLDDRIGALRPGHEADLVVLDARATPAMAHRMESVRGDLAEELFVLMTLGDDRAVRATYVAGEKVHAA</sequence>
<comment type="caution">
    <text evidence="11">The sequence shown here is derived from an EMBL/GenBank/DDBJ whole genome shotgun (WGS) entry which is preliminary data.</text>
</comment>
<dbReference type="Gene3D" id="2.30.40.10">
    <property type="entry name" value="Urease, subunit C, domain 1"/>
    <property type="match status" value="1"/>
</dbReference>
<evidence type="ECO:0000256" key="3">
    <source>
        <dbReference type="ARBA" id="ARBA00012781"/>
    </source>
</evidence>
<dbReference type="SUPFAM" id="SSF51556">
    <property type="entry name" value="Metallo-dependent hydrolases"/>
    <property type="match status" value="1"/>
</dbReference>
<dbReference type="RefSeq" id="WP_418158251.1">
    <property type="nucleotide sequence ID" value="NZ_JBBLZC010000003.1"/>
</dbReference>
<evidence type="ECO:0000259" key="10">
    <source>
        <dbReference type="Pfam" id="PF22039"/>
    </source>
</evidence>